<dbReference type="CDD" id="cd00082">
    <property type="entry name" value="HisKA"/>
    <property type="match status" value="1"/>
</dbReference>
<evidence type="ECO:0000256" key="8">
    <source>
        <dbReference type="ARBA" id="ARBA00023136"/>
    </source>
</evidence>
<dbReference type="PROSITE" id="PS50113">
    <property type="entry name" value="PAC"/>
    <property type="match status" value="2"/>
</dbReference>
<organism evidence="14 15">
    <name type="scientific">Acidovorax soli</name>
    <dbReference type="NCBI Taxonomy" id="592050"/>
    <lineage>
        <taxon>Bacteria</taxon>
        <taxon>Pseudomonadati</taxon>
        <taxon>Pseudomonadota</taxon>
        <taxon>Betaproteobacteria</taxon>
        <taxon>Burkholderiales</taxon>
        <taxon>Comamonadaceae</taxon>
        <taxon>Acidovorax</taxon>
    </lineage>
</organism>
<keyword evidence="6" id="KW-0418">Kinase</keyword>
<dbReference type="Pfam" id="PF02518">
    <property type="entry name" value="HATPase_c"/>
    <property type="match status" value="1"/>
</dbReference>
<keyword evidence="7" id="KW-0902">Two-component regulatory system</keyword>
<dbReference type="InterPro" id="IPR036890">
    <property type="entry name" value="HATPase_C_sf"/>
</dbReference>
<dbReference type="PROSITE" id="PS50109">
    <property type="entry name" value="HIS_KIN"/>
    <property type="match status" value="1"/>
</dbReference>
<keyword evidence="5" id="KW-0808">Transferase</keyword>
<evidence type="ECO:0000256" key="1">
    <source>
        <dbReference type="ARBA" id="ARBA00000085"/>
    </source>
</evidence>
<dbReference type="GO" id="GO:0005886">
    <property type="term" value="C:plasma membrane"/>
    <property type="evidence" value="ECO:0007669"/>
    <property type="project" value="UniProtKB-SubCell"/>
</dbReference>
<dbReference type="InterPro" id="IPR036097">
    <property type="entry name" value="HisK_dim/P_sf"/>
</dbReference>
<dbReference type="AlphaFoldDB" id="A0A7X0UBA5"/>
<dbReference type="GO" id="GO:0006355">
    <property type="term" value="P:regulation of DNA-templated transcription"/>
    <property type="evidence" value="ECO:0007669"/>
    <property type="project" value="InterPro"/>
</dbReference>
<evidence type="ECO:0000259" key="12">
    <source>
        <dbReference type="PROSITE" id="PS50112"/>
    </source>
</evidence>
<evidence type="ECO:0000256" key="4">
    <source>
        <dbReference type="ARBA" id="ARBA00022553"/>
    </source>
</evidence>
<dbReference type="InterPro" id="IPR001610">
    <property type="entry name" value="PAC"/>
</dbReference>
<dbReference type="InterPro" id="IPR004358">
    <property type="entry name" value="Sig_transdc_His_kin-like_C"/>
</dbReference>
<comment type="catalytic activity">
    <reaction evidence="1">
        <text>ATP + protein L-histidine = ADP + protein N-phospho-L-histidine.</text>
        <dbReference type="EC" id="2.7.13.3"/>
    </reaction>
</comment>
<dbReference type="PANTHER" id="PTHR43047:SF64">
    <property type="entry name" value="HISTIDINE KINASE CONTAINING CHEY-HOMOLOGOUS RECEIVER DOMAIN AND PAS DOMAIN-RELATED"/>
    <property type="match status" value="1"/>
</dbReference>
<dbReference type="InterPro" id="IPR003661">
    <property type="entry name" value="HisK_dim/P_dom"/>
</dbReference>
<dbReference type="PROSITE" id="PS50112">
    <property type="entry name" value="PAS"/>
    <property type="match status" value="1"/>
</dbReference>
<dbReference type="InterPro" id="IPR013656">
    <property type="entry name" value="PAS_4"/>
</dbReference>
<dbReference type="GO" id="GO:0000155">
    <property type="term" value="F:phosphorelay sensor kinase activity"/>
    <property type="evidence" value="ECO:0007669"/>
    <property type="project" value="InterPro"/>
</dbReference>
<evidence type="ECO:0000256" key="7">
    <source>
        <dbReference type="ARBA" id="ARBA00023012"/>
    </source>
</evidence>
<dbReference type="InterPro" id="IPR000014">
    <property type="entry name" value="PAS"/>
</dbReference>
<dbReference type="InterPro" id="IPR005467">
    <property type="entry name" value="His_kinase_dom"/>
</dbReference>
<keyword evidence="4" id="KW-0597">Phosphoprotein</keyword>
<dbReference type="SUPFAM" id="SSF55874">
    <property type="entry name" value="ATPase domain of HSP90 chaperone/DNA topoisomerase II/histidine kinase"/>
    <property type="match status" value="1"/>
</dbReference>
<comment type="subcellular location">
    <subcellularLocation>
        <location evidence="2">Cell inner membrane</location>
        <topology evidence="2">Multi-pass membrane protein</topology>
    </subcellularLocation>
</comment>
<dbReference type="Proteomes" id="UP000575083">
    <property type="component" value="Unassembled WGS sequence"/>
</dbReference>
<feature type="domain" description="Histidine kinase" evidence="11">
    <location>
        <begin position="618"/>
        <end position="835"/>
    </location>
</feature>
<dbReference type="SUPFAM" id="SSF47384">
    <property type="entry name" value="Homodimeric domain of signal transducing histidine kinase"/>
    <property type="match status" value="1"/>
</dbReference>
<evidence type="ECO:0000313" key="15">
    <source>
        <dbReference type="Proteomes" id="UP000575083"/>
    </source>
</evidence>
<dbReference type="SMART" id="SM00086">
    <property type="entry name" value="PAC"/>
    <property type="match status" value="2"/>
</dbReference>
<name>A0A7X0UBA5_9BURK</name>
<keyword evidence="9" id="KW-0175">Coiled coil</keyword>
<dbReference type="CDD" id="cd18774">
    <property type="entry name" value="PDC2_HK_sensor"/>
    <property type="match status" value="1"/>
</dbReference>
<keyword evidence="15" id="KW-1185">Reference proteome</keyword>
<dbReference type="RefSeq" id="WP_184861081.1">
    <property type="nucleotide sequence ID" value="NZ_JACHLK010000009.1"/>
</dbReference>
<evidence type="ECO:0000256" key="6">
    <source>
        <dbReference type="ARBA" id="ARBA00022777"/>
    </source>
</evidence>
<dbReference type="SMART" id="SM00387">
    <property type="entry name" value="HATPase_c"/>
    <property type="match status" value="1"/>
</dbReference>
<dbReference type="Gene3D" id="3.30.450.20">
    <property type="entry name" value="PAS domain"/>
    <property type="match status" value="3"/>
</dbReference>
<evidence type="ECO:0000256" key="10">
    <source>
        <dbReference type="SAM" id="Phobius"/>
    </source>
</evidence>
<keyword evidence="10" id="KW-0812">Transmembrane</keyword>
<dbReference type="InterPro" id="IPR000700">
    <property type="entry name" value="PAS-assoc_C"/>
</dbReference>
<feature type="transmembrane region" description="Helical" evidence="10">
    <location>
        <begin position="308"/>
        <end position="328"/>
    </location>
</feature>
<dbReference type="Pfam" id="PF08448">
    <property type="entry name" value="PAS_4"/>
    <property type="match status" value="1"/>
</dbReference>
<evidence type="ECO:0000256" key="2">
    <source>
        <dbReference type="ARBA" id="ARBA00004429"/>
    </source>
</evidence>
<feature type="domain" description="PAC" evidence="13">
    <location>
        <begin position="548"/>
        <end position="600"/>
    </location>
</feature>
<evidence type="ECO:0000256" key="9">
    <source>
        <dbReference type="SAM" id="Coils"/>
    </source>
</evidence>
<evidence type="ECO:0000256" key="3">
    <source>
        <dbReference type="ARBA" id="ARBA00012438"/>
    </source>
</evidence>
<dbReference type="CDD" id="cd00130">
    <property type="entry name" value="PAS"/>
    <property type="match status" value="2"/>
</dbReference>
<feature type="coiled-coil region" evidence="9">
    <location>
        <begin position="334"/>
        <end position="361"/>
    </location>
</feature>
<comment type="caution">
    <text evidence="14">The sequence shown here is derived from an EMBL/GenBank/DDBJ whole genome shotgun (WGS) entry which is preliminary data.</text>
</comment>
<dbReference type="SUPFAM" id="SSF55785">
    <property type="entry name" value="PYP-like sensor domain (PAS domain)"/>
    <property type="match status" value="2"/>
</dbReference>
<keyword evidence="8 10" id="KW-0472">Membrane</keyword>
<evidence type="ECO:0000313" key="14">
    <source>
        <dbReference type="EMBL" id="MBB6561749.1"/>
    </source>
</evidence>
<dbReference type="FunFam" id="1.10.287.130:FF:000001">
    <property type="entry name" value="Two-component sensor histidine kinase"/>
    <property type="match status" value="1"/>
</dbReference>
<feature type="domain" description="PAS" evidence="12">
    <location>
        <begin position="351"/>
        <end position="421"/>
    </location>
</feature>
<dbReference type="PRINTS" id="PR00344">
    <property type="entry name" value="BCTRLSENSOR"/>
</dbReference>
<evidence type="ECO:0000256" key="5">
    <source>
        <dbReference type="ARBA" id="ARBA00022679"/>
    </source>
</evidence>
<evidence type="ECO:0000259" key="13">
    <source>
        <dbReference type="PROSITE" id="PS50113"/>
    </source>
</evidence>
<dbReference type="InterPro" id="IPR013767">
    <property type="entry name" value="PAS_fold"/>
</dbReference>
<reference evidence="14 15" key="1">
    <citation type="submission" date="2020-08" db="EMBL/GenBank/DDBJ databases">
        <title>Functional genomics of gut bacteria from endangered species of beetles.</title>
        <authorList>
            <person name="Carlos-Shanley C."/>
        </authorList>
    </citation>
    <scope>NUCLEOTIDE SEQUENCE [LARGE SCALE GENOMIC DNA]</scope>
    <source>
        <strain evidence="14 15">S00198</strain>
    </source>
</reference>
<gene>
    <name evidence="14" type="ORF">HNP48_004443</name>
</gene>
<dbReference type="Gene3D" id="1.10.287.130">
    <property type="match status" value="1"/>
</dbReference>
<dbReference type="SMART" id="SM00091">
    <property type="entry name" value="PAS"/>
    <property type="match status" value="2"/>
</dbReference>
<proteinExistence type="predicted"/>
<keyword evidence="10" id="KW-1133">Transmembrane helix</keyword>
<dbReference type="EC" id="2.7.13.3" evidence="3"/>
<accession>A0A7X0UBA5</accession>
<sequence length="844" mass="90878">MGTQAPPRFQQALRALARVRRSVSALALASGLLLTVAVAVATTLVGLGDRANALRWDQEKAELLARMLEDQTTRTVEGGIFALGALAETAALRKPLEEPAQTETALRQALAGTPYLRAIAVVDIGGRVIASSLAGEAELAIQVEQLGPVPSNGGSTIGPFLRGRGLASLARDAPDLGAPGGLGFIPLVRGYADDTGRPLQLVGLLNPDSLANRQQLAVGEEGFGSAIASYDGEVLVSSGIALAGRDLAALPVFRDYLPGVEHASYVGAGMGGARQIVAFRASRTQPLVVVVEESHAVSASRWLRNSTGFLYVGAAASALLLLLTLVAWRSLRARETARLLADQAQARIAHSERELAVLMRSVQELIFRTDADSVITFVNARWAALSGGNESAAIGRLLPELVDEQDRSQAAQLFERGGQGGVRTCQARIQLGTGRRLLFDVAVVPLLENGRVLGFAGSAVDVTERWAAQRNLQNQLEFRDLMLQMNPLPISLTDMDSRIVLVNRAWEEYQGRQRKHVVGLRLEDFLPIDEAMVHARADRMLLQQGGQVQFETRILHGDCSLRDTRVTKAVVFNAQGEATGILCTLMDVTDFREAERVTQEARDAAEEASRTKSEFVANMSHELRTPLQSIIGFSELGLLRAKADARLSGMFEDIHRSGERMLNLVNDLLDVAKIESTVGTFHLERLDLRGVIRPVLRELEPLLAPGRLHLDVRLGEVPLIAKVDPVRFQQVVRNILANAIRFSPEGSAIQLLGRVDSIGQIRLAVRDYGPGIPPGELQSIFEAFRQSSKTKDGSGGTGLGLAICQRIVEAMGGQIYAENAPGRGSVFHVVLPARGSSETISAAL</sequence>
<dbReference type="NCBIfam" id="TIGR00229">
    <property type="entry name" value="sensory_box"/>
    <property type="match status" value="2"/>
</dbReference>
<dbReference type="Pfam" id="PF00512">
    <property type="entry name" value="HisKA"/>
    <property type="match status" value="1"/>
</dbReference>
<dbReference type="Pfam" id="PF00989">
    <property type="entry name" value="PAS"/>
    <property type="match status" value="1"/>
</dbReference>
<dbReference type="EMBL" id="JACHLK010000009">
    <property type="protein sequence ID" value="MBB6561749.1"/>
    <property type="molecule type" value="Genomic_DNA"/>
</dbReference>
<dbReference type="InterPro" id="IPR035965">
    <property type="entry name" value="PAS-like_dom_sf"/>
</dbReference>
<dbReference type="InterPro" id="IPR003594">
    <property type="entry name" value="HATPase_dom"/>
</dbReference>
<feature type="domain" description="PAC" evidence="13">
    <location>
        <begin position="423"/>
        <end position="474"/>
    </location>
</feature>
<evidence type="ECO:0000259" key="11">
    <source>
        <dbReference type="PROSITE" id="PS50109"/>
    </source>
</evidence>
<dbReference type="FunFam" id="3.30.565.10:FF:000006">
    <property type="entry name" value="Sensor histidine kinase WalK"/>
    <property type="match status" value="1"/>
</dbReference>
<protein>
    <recommendedName>
        <fullName evidence="3">histidine kinase</fullName>
        <ecNumber evidence="3">2.7.13.3</ecNumber>
    </recommendedName>
</protein>
<dbReference type="PANTHER" id="PTHR43047">
    <property type="entry name" value="TWO-COMPONENT HISTIDINE PROTEIN KINASE"/>
    <property type="match status" value="1"/>
</dbReference>
<dbReference type="SMART" id="SM00388">
    <property type="entry name" value="HisKA"/>
    <property type="match status" value="1"/>
</dbReference>
<dbReference type="Gene3D" id="3.30.565.10">
    <property type="entry name" value="Histidine kinase-like ATPase, C-terminal domain"/>
    <property type="match status" value="1"/>
</dbReference>